<dbReference type="PANTHER" id="PTHR12778">
    <property type="entry name" value="SOLUTE CARRIER FAMILY 33 ACETYL-COA TRANSPORTER -RELATED"/>
    <property type="match status" value="1"/>
</dbReference>
<reference evidence="8 9" key="1">
    <citation type="submission" date="2020-05" db="EMBL/GenBank/DDBJ databases">
        <title>Azospirillum oleiclasticum sp. nov, a nitrogen-fixing and heavy crude oil-emulsifying bacterium isolated from the crude oil of Yumen Oilfield.</title>
        <authorList>
            <person name="Wu D."/>
            <person name="Cai M."/>
            <person name="Zhang X."/>
        </authorList>
    </citation>
    <scope>NUCLEOTIDE SEQUENCE [LARGE SCALE GENOMIC DNA]</scope>
    <source>
        <strain evidence="8 9">ROY-1-1-2</strain>
    </source>
</reference>
<dbReference type="PANTHER" id="PTHR12778:SF10">
    <property type="entry name" value="MAJOR FACILITATOR SUPERFAMILY DOMAIN-CONTAINING PROTEIN 3"/>
    <property type="match status" value="1"/>
</dbReference>
<evidence type="ECO:0000256" key="6">
    <source>
        <dbReference type="ARBA" id="ARBA00023136"/>
    </source>
</evidence>
<evidence type="ECO:0000256" key="3">
    <source>
        <dbReference type="ARBA" id="ARBA00022448"/>
    </source>
</evidence>
<dbReference type="EMBL" id="JABFDB010000010">
    <property type="protein sequence ID" value="NYZ21089.1"/>
    <property type="molecule type" value="Genomic_DNA"/>
</dbReference>
<dbReference type="Gene3D" id="1.20.1250.20">
    <property type="entry name" value="MFS general substrate transporter like domains"/>
    <property type="match status" value="1"/>
</dbReference>
<feature type="transmembrane region" description="Helical" evidence="7">
    <location>
        <begin position="188"/>
        <end position="209"/>
    </location>
</feature>
<feature type="transmembrane region" description="Helical" evidence="7">
    <location>
        <begin position="266"/>
        <end position="288"/>
    </location>
</feature>
<feature type="transmembrane region" description="Helical" evidence="7">
    <location>
        <begin position="159"/>
        <end position="182"/>
    </location>
</feature>
<protein>
    <submittedName>
        <fullName evidence="8">MFS transporter</fullName>
    </submittedName>
</protein>
<dbReference type="InterPro" id="IPR036259">
    <property type="entry name" value="MFS_trans_sf"/>
</dbReference>
<evidence type="ECO:0000256" key="2">
    <source>
        <dbReference type="ARBA" id="ARBA00008335"/>
    </source>
</evidence>
<gene>
    <name evidence="8" type="ORF">HND93_15340</name>
</gene>
<evidence type="ECO:0000256" key="1">
    <source>
        <dbReference type="ARBA" id="ARBA00004141"/>
    </source>
</evidence>
<evidence type="ECO:0000313" key="8">
    <source>
        <dbReference type="EMBL" id="NYZ21089.1"/>
    </source>
</evidence>
<keyword evidence="6 7" id="KW-0472">Membrane</keyword>
<evidence type="ECO:0000313" key="9">
    <source>
        <dbReference type="Proteomes" id="UP000584642"/>
    </source>
</evidence>
<feature type="transmembrane region" description="Helical" evidence="7">
    <location>
        <begin position="363"/>
        <end position="380"/>
    </location>
</feature>
<dbReference type="SUPFAM" id="SSF103473">
    <property type="entry name" value="MFS general substrate transporter"/>
    <property type="match status" value="1"/>
</dbReference>
<feature type="transmembrane region" description="Helical" evidence="7">
    <location>
        <begin position="95"/>
        <end position="115"/>
    </location>
</feature>
<name>A0ABX2T9U0_9PROT</name>
<dbReference type="InterPro" id="IPR011701">
    <property type="entry name" value="MFS"/>
</dbReference>
<feature type="transmembrane region" description="Helical" evidence="7">
    <location>
        <begin position="325"/>
        <end position="343"/>
    </location>
</feature>
<feature type="transmembrane region" description="Helical" evidence="7">
    <location>
        <begin position="62"/>
        <end position="83"/>
    </location>
</feature>
<keyword evidence="3" id="KW-0813">Transport</keyword>
<feature type="transmembrane region" description="Helical" evidence="7">
    <location>
        <begin position="121"/>
        <end position="147"/>
    </location>
</feature>
<dbReference type="RefSeq" id="WP_180282856.1">
    <property type="nucleotide sequence ID" value="NZ_JABFDB010000010.1"/>
</dbReference>
<evidence type="ECO:0000256" key="4">
    <source>
        <dbReference type="ARBA" id="ARBA00022692"/>
    </source>
</evidence>
<keyword evidence="9" id="KW-1185">Reference proteome</keyword>
<feature type="transmembrane region" description="Helical" evidence="7">
    <location>
        <begin position="386"/>
        <end position="411"/>
    </location>
</feature>
<dbReference type="Proteomes" id="UP000584642">
    <property type="component" value="Unassembled WGS sequence"/>
</dbReference>
<comment type="subcellular location">
    <subcellularLocation>
        <location evidence="1">Membrane</location>
        <topology evidence="1">Multi-pass membrane protein</topology>
    </subcellularLocation>
</comment>
<feature type="transmembrane region" description="Helical" evidence="7">
    <location>
        <begin position="300"/>
        <end position="319"/>
    </location>
</feature>
<accession>A0ABX2T9U0</accession>
<proteinExistence type="inferred from homology"/>
<dbReference type="InterPro" id="IPR004752">
    <property type="entry name" value="AmpG_permease/AT-1"/>
</dbReference>
<evidence type="ECO:0000256" key="7">
    <source>
        <dbReference type="SAM" id="Phobius"/>
    </source>
</evidence>
<sequence>MPDLHADPTVPETASRPAPGTARVRTVLASAALVLLVQGMVGQFVFQGIPAFLRKAGHSPEVIGLIFLAGIPYILRFLWAPLVDRYGWPAFGHRRSWILPVQLLMVLAVGGLLFLDPADGARPIVVMAGLIMVLIGTQLVAIGAFMLENLPRASHPAAASVQGMAAAVAGFVLGGGVLYLVADRGWTATVTVLAGLCALGLVAVLLLPLDRGRGAAASGVSPMASLVMLKRPDVRRLLLLLMFVETGLALPYGMKAIVQVDAGLTVAQIGLLGVVGGNAAGLLGAWAARPVVDRLGAGRTLFGIGLLTATLYAGLSLLVEGRPTPGAAAVFVLTSNLLLFAHFTASRSLIMGVCDAARAGTELATFLCFCGALNLALASAGNSLSVWLGLTGLFLSAAGVAVVGAMAALWLTGGPRAPAR</sequence>
<keyword evidence="5 7" id="KW-1133">Transmembrane helix</keyword>
<dbReference type="Pfam" id="PF07690">
    <property type="entry name" value="MFS_1"/>
    <property type="match status" value="1"/>
</dbReference>
<feature type="transmembrane region" description="Helical" evidence="7">
    <location>
        <begin position="26"/>
        <end position="50"/>
    </location>
</feature>
<evidence type="ECO:0000256" key="5">
    <source>
        <dbReference type="ARBA" id="ARBA00022989"/>
    </source>
</evidence>
<keyword evidence="4 7" id="KW-0812">Transmembrane</keyword>
<comment type="similarity">
    <text evidence="2">Belongs to the major facilitator superfamily.</text>
</comment>
<feature type="transmembrane region" description="Helical" evidence="7">
    <location>
        <begin position="237"/>
        <end position="254"/>
    </location>
</feature>
<comment type="caution">
    <text evidence="8">The sequence shown here is derived from an EMBL/GenBank/DDBJ whole genome shotgun (WGS) entry which is preliminary data.</text>
</comment>
<organism evidence="8 9">
    <name type="scientific">Azospirillum oleiclasticum</name>
    <dbReference type="NCBI Taxonomy" id="2735135"/>
    <lineage>
        <taxon>Bacteria</taxon>
        <taxon>Pseudomonadati</taxon>
        <taxon>Pseudomonadota</taxon>
        <taxon>Alphaproteobacteria</taxon>
        <taxon>Rhodospirillales</taxon>
        <taxon>Azospirillaceae</taxon>
        <taxon>Azospirillum</taxon>
    </lineage>
</organism>